<keyword evidence="9" id="KW-0229">DNA integration</keyword>
<dbReference type="EMBL" id="QJNU01001237">
    <property type="protein sequence ID" value="RYO78010.1"/>
    <property type="molecule type" value="Genomic_DNA"/>
</dbReference>
<feature type="domain" description="Integrase catalytic" evidence="16">
    <location>
        <begin position="1"/>
        <end position="142"/>
    </location>
</feature>
<dbReference type="GO" id="GO:0003723">
    <property type="term" value="F:RNA binding"/>
    <property type="evidence" value="ECO:0007669"/>
    <property type="project" value="UniProtKB-KW"/>
</dbReference>
<evidence type="ECO:0000313" key="18">
    <source>
        <dbReference type="Proteomes" id="UP000293360"/>
    </source>
</evidence>
<organism evidence="17 18">
    <name type="scientific">Monosporascus ibericus</name>
    <dbReference type="NCBI Taxonomy" id="155417"/>
    <lineage>
        <taxon>Eukaryota</taxon>
        <taxon>Fungi</taxon>
        <taxon>Dikarya</taxon>
        <taxon>Ascomycota</taxon>
        <taxon>Pezizomycotina</taxon>
        <taxon>Sordariomycetes</taxon>
        <taxon>Xylariomycetidae</taxon>
        <taxon>Xylariales</taxon>
        <taxon>Xylariales incertae sedis</taxon>
        <taxon>Monosporascus</taxon>
    </lineage>
</organism>
<evidence type="ECO:0000256" key="11">
    <source>
        <dbReference type="ARBA" id="ARBA00022932"/>
    </source>
</evidence>
<evidence type="ECO:0000256" key="8">
    <source>
        <dbReference type="ARBA" id="ARBA00022884"/>
    </source>
</evidence>
<evidence type="ECO:0000256" key="1">
    <source>
        <dbReference type="ARBA" id="ARBA00022578"/>
    </source>
</evidence>
<evidence type="ECO:0000256" key="10">
    <source>
        <dbReference type="ARBA" id="ARBA00022918"/>
    </source>
</evidence>
<keyword evidence="3" id="KW-0540">Nuclease</keyword>
<evidence type="ECO:0000256" key="14">
    <source>
        <dbReference type="ARBA" id="ARBA00048173"/>
    </source>
</evidence>
<dbReference type="GO" id="GO:0032196">
    <property type="term" value="P:transposition"/>
    <property type="evidence" value="ECO:0007669"/>
    <property type="project" value="UniProtKB-KW"/>
</dbReference>
<evidence type="ECO:0000259" key="16">
    <source>
        <dbReference type="PROSITE" id="PS50994"/>
    </source>
</evidence>
<dbReference type="GO" id="GO:0016787">
    <property type="term" value="F:hydrolase activity"/>
    <property type="evidence" value="ECO:0007669"/>
    <property type="project" value="UniProtKB-KW"/>
</dbReference>
<evidence type="ECO:0000313" key="17">
    <source>
        <dbReference type="EMBL" id="RYO78010.1"/>
    </source>
</evidence>
<dbReference type="GO" id="GO:0004519">
    <property type="term" value="F:endonuclease activity"/>
    <property type="evidence" value="ECO:0007669"/>
    <property type="project" value="UniProtKB-KW"/>
</dbReference>
<sequence length="276" mass="32059">MFATDRYSGFIWDIYLKNREQDILITAFRHLLGVLKNQDKVFPQVIECDNEILKNHQLRDILQSPPFSIRLEPLAPYTQAQNGGAERSGGVIKEKATAMRSGVKLPAFLIVYIFKVAVYLYNRTPKYALFWQTPYEVYYTYLAYRDGVAVLNRKPQQAHLRAYGCMAYAMTTTAMKKEQRLQKLNPKAWIGFLVGYRSTNIYEIWNPLVNKVIAIRDVQFNEKATFLGDIKDLKDNLLHVTENELQKLLRQVEIPDQVNSYPMHIQEEDEDLSGII</sequence>
<dbReference type="OrthoDB" id="4713896at2759"/>
<evidence type="ECO:0000256" key="7">
    <source>
        <dbReference type="ARBA" id="ARBA00022842"/>
    </source>
</evidence>
<dbReference type="Gene3D" id="3.30.420.10">
    <property type="entry name" value="Ribonuclease H-like superfamily/Ribonuclease H"/>
    <property type="match status" value="1"/>
</dbReference>
<dbReference type="GO" id="GO:0005634">
    <property type="term" value="C:nucleus"/>
    <property type="evidence" value="ECO:0007669"/>
    <property type="project" value="UniProtKB-ARBA"/>
</dbReference>
<dbReference type="InterPro" id="IPR036397">
    <property type="entry name" value="RNaseH_sf"/>
</dbReference>
<reference evidence="17 18" key="1">
    <citation type="submission" date="2018-06" db="EMBL/GenBank/DDBJ databases">
        <title>Complete Genomes of Monosporascus.</title>
        <authorList>
            <person name="Robinson A.J."/>
            <person name="Natvig D.O."/>
        </authorList>
    </citation>
    <scope>NUCLEOTIDE SEQUENCE [LARGE SCALE GENOMIC DNA]</scope>
    <source>
        <strain evidence="17 18">CBS 110550</strain>
    </source>
</reference>
<dbReference type="InterPro" id="IPR012337">
    <property type="entry name" value="RNaseH-like_sf"/>
</dbReference>
<evidence type="ECO:0000256" key="6">
    <source>
        <dbReference type="ARBA" id="ARBA00022801"/>
    </source>
</evidence>
<dbReference type="InterPro" id="IPR001584">
    <property type="entry name" value="Integrase_cat-core"/>
</dbReference>
<comment type="catalytic activity">
    <reaction evidence="14">
        <text>DNA(n) + a 2'-deoxyribonucleoside 5'-triphosphate = DNA(n+1) + diphosphate</text>
        <dbReference type="Rhea" id="RHEA:22508"/>
        <dbReference type="Rhea" id="RHEA-COMP:17339"/>
        <dbReference type="Rhea" id="RHEA-COMP:17340"/>
        <dbReference type="ChEBI" id="CHEBI:33019"/>
        <dbReference type="ChEBI" id="CHEBI:61560"/>
        <dbReference type="ChEBI" id="CHEBI:173112"/>
        <dbReference type="EC" id="2.7.7.49"/>
    </reaction>
</comment>
<keyword evidence="18" id="KW-1185">Reference proteome</keyword>
<accession>A0A4Q4SV18</accession>
<dbReference type="PANTHER" id="PTHR42648:SF11">
    <property type="entry name" value="TRANSPOSON TY4-P GAG-POL POLYPROTEIN"/>
    <property type="match status" value="1"/>
</dbReference>
<dbReference type="InterPro" id="IPR057670">
    <property type="entry name" value="SH3_retrovirus"/>
</dbReference>
<dbReference type="GO" id="GO:0003677">
    <property type="term" value="F:DNA binding"/>
    <property type="evidence" value="ECO:0007669"/>
    <property type="project" value="UniProtKB-KW"/>
</dbReference>
<dbReference type="GO" id="GO:0006310">
    <property type="term" value="P:DNA recombination"/>
    <property type="evidence" value="ECO:0007669"/>
    <property type="project" value="UniProtKB-KW"/>
</dbReference>
<dbReference type="Pfam" id="PF25597">
    <property type="entry name" value="SH3_retrovirus"/>
    <property type="match status" value="1"/>
</dbReference>
<gene>
    <name evidence="17" type="ORF">DL764_010157</name>
</gene>
<evidence type="ECO:0000256" key="13">
    <source>
        <dbReference type="ARBA" id="ARBA00023172"/>
    </source>
</evidence>
<evidence type="ECO:0000256" key="15">
    <source>
        <dbReference type="ARBA" id="ARBA00049244"/>
    </source>
</evidence>
<evidence type="ECO:0000256" key="4">
    <source>
        <dbReference type="ARBA" id="ARBA00022723"/>
    </source>
</evidence>
<evidence type="ECO:0000256" key="9">
    <source>
        <dbReference type="ARBA" id="ARBA00022908"/>
    </source>
</evidence>
<dbReference type="AlphaFoldDB" id="A0A4Q4SV18"/>
<keyword evidence="8" id="KW-0694">RNA-binding</keyword>
<keyword evidence="10" id="KW-0695">RNA-directed DNA polymerase</keyword>
<dbReference type="Proteomes" id="UP000293360">
    <property type="component" value="Unassembled WGS sequence"/>
</dbReference>
<evidence type="ECO:0000256" key="3">
    <source>
        <dbReference type="ARBA" id="ARBA00022722"/>
    </source>
</evidence>
<keyword evidence="2" id="KW-0548">Nucleotidyltransferase</keyword>
<dbReference type="PANTHER" id="PTHR42648">
    <property type="entry name" value="TRANSPOSASE, PUTATIVE-RELATED"/>
    <property type="match status" value="1"/>
</dbReference>
<keyword evidence="13" id="KW-0233">DNA recombination</keyword>
<comment type="caution">
    <text evidence="17">The sequence shown here is derived from an EMBL/GenBank/DDBJ whole genome shotgun (WGS) entry which is preliminary data.</text>
</comment>
<keyword evidence="1" id="KW-0815">Transposition</keyword>
<keyword evidence="6" id="KW-0378">Hydrolase</keyword>
<dbReference type="PROSITE" id="PS50994">
    <property type="entry name" value="INTEGRASE"/>
    <property type="match status" value="1"/>
</dbReference>
<keyword evidence="11" id="KW-0808">Transferase</keyword>
<dbReference type="STRING" id="155417.A0A4Q4SV18"/>
<protein>
    <recommendedName>
        <fullName evidence="16">Integrase catalytic domain-containing protein</fullName>
    </recommendedName>
</protein>
<keyword evidence="4" id="KW-0479">Metal-binding</keyword>
<evidence type="ECO:0000256" key="2">
    <source>
        <dbReference type="ARBA" id="ARBA00022695"/>
    </source>
</evidence>
<dbReference type="GO" id="GO:0046872">
    <property type="term" value="F:metal ion binding"/>
    <property type="evidence" value="ECO:0007669"/>
    <property type="project" value="UniProtKB-KW"/>
</dbReference>
<name>A0A4Q4SV18_9PEZI</name>
<evidence type="ECO:0000256" key="5">
    <source>
        <dbReference type="ARBA" id="ARBA00022759"/>
    </source>
</evidence>
<keyword evidence="11" id="KW-0239">DNA-directed DNA polymerase</keyword>
<dbReference type="GO" id="GO:0003964">
    <property type="term" value="F:RNA-directed DNA polymerase activity"/>
    <property type="evidence" value="ECO:0007669"/>
    <property type="project" value="UniProtKB-KW"/>
</dbReference>
<comment type="catalytic activity">
    <reaction evidence="15">
        <text>DNA(n) + a 2'-deoxyribonucleoside 5'-triphosphate = DNA(n+1) + diphosphate</text>
        <dbReference type="Rhea" id="RHEA:22508"/>
        <dbReference type="Rhea" id="RHEA-COMP:17339"/>
        <dbReference type="Rhea" id="RHEA-COMP:17340"/>
        <dbReference type="ChEBI" id="CHEBI:33019"/>
        <dbReference type="ChEBI" id="CHEBI:61560"/>
        <dbReference type="ChEBI" id="CHEBI:173112"/>
        <dbReference type="EC" id="2.7.7.7"/>
    </reaction>
</comment>
<dbReference type="GO" id="GO:0003887">
    <property type="term" value="F:DNA-directed DNA polymerase activity"/>
    <property type="evidence" value="ECO:0007669"/>
    <property type="project" value="UniProtKB-KW"/>
</dbReference>
<proteinExistence type="predicted"/>
<dbReference type="InterPro" id="IPR039537">
    <property type="entry name" value="Retrotran_Ty1/copia-like"/>
</dbReference>
<keyword evidence="5" id="KW-0255">Endonuclease</keyword>
<keyword evidence="7" id="KW-0460">Magnesium</keyword>
<dbReference type="SUPFAM" id="SSF53098">
    <property type="entry name" value="Ribonuclease H-like"/>
    <property type="match status" value="1"/>
</dbReference>
<evidence type="ECO:0000256" key="12">
    <source>
        <dbReference type="ARBA" id="ARBA00023125"/>
    </source>
</evidence>
<keyword evidence="12" id="KW-0238">DNA-binding</keyword>
<dbReference type="GO" id="GO:0015074">
    <property type="term" value="P:DNA integration"/>
    <property type="evidence" value="ECO:0007669"/>
    <property type="project" value="UniProtKB-KW"/>
</dbReference>